<keyword evidence="2" id="KW-0812">Transmembrane</keyword>
<organism evidence="4">
    <name type="scientific">Perkinsus marinus (strain ATCC 50983 / TXsc)</name>
    <dbReference type="NCBI Taxonomy" id="423536"/>
    <lineage>
        <taxon>Eukaryota</taxon>
        <taxon>Sar</taxon>
        <taxon>Alveolata</taxon>
        <taxon>Perkinsozoa</taxon>
        <taxon>Perkinsea</taxon>
        <taxon>Perkinsida</taxon>
        <taxon>Perkinsidae</taxon>
        <taxon>Perkinsus</taxon>
    </lineage>
</organism>
<accession>C5L7B9</accession>
<evidence type="ECO:0000313" key="4">
    <source>
        <dbReference type="Proteomes" id="UP000007800"/>
    </source>
</evidence>
<protein>
    <submittedName>
        <fullName evidence="3">Uncharacterized protein</fullName>
    </submittedName>
</protein>
<evidence type="ECO:0000313" key="3">
    <source>
        <dbReference type="EMBL" id="EER07381.1"/>
    </source>
</evidence>
<dbReference type="AlphaFoldDB" id="C5L7B9"/>
<reference evidence="3 4" key="1">
    <citation type="submission" date="2008-07" db="EMBL/GenBank/DDBJ databases">
        <authorList>
            <person name="El-Sayed N."/>
            <person name="Caler E."/>
            <person name="Inman J."/>
            <person name="Amedeo P."/>
            <person name="Hass B."/>
            <person name="Wortman J."/>
        </authorList>
    </citation>
    <scope>NUCLEOTIDE SEQUENCE [LARGE SCALE GENOMIC DNA]</scope>
    <source>
        <strain evidence="4">ATCC 50983 / TXsc</strain>
    </source>
</reference>
<dbReference type="Proteomes" id="UP000007800">
    <property type="component" value="Unassembled WGS sequence"/>
</dbReference>
<dbReference type="EMBL" id="GG679899">
    <property type="protein sequence ID" value="EER07381.1"/>
    <property type="molecule type" value="Genomic_DNA"/>
</dbReference>
<keyword evidence="2" id="KW-0472">Membrane</keyword>
<name>C5L7B9_PERM5</name>
<feature type="region of interest" description="Disordered" evidence="1">
    <location>
        <begin position="194"/>
        <end position="234"/>
    </location>
</feature>
<feature type="compositionally biased region" description="Polar residues" evidence="1">
    <location>
        <begin position="201"/>
        <end position="210"/>
    </location>
</feature>
<sequence length="234" mass="25462">MRLARISVLRSDVYMSVPVPPTHAALKYRKYLDVSCVMLVILSFGHLIYGDGWGALLDIMFALLGYATFRRWLLSGIAFYSFLCAFNCGIDVVATINVGMSIEGMDRKTHDSLKLTSGLEAVILGTMVMDTLVMGACLVFSCKIYTDLRANLYSQLMSGGGTDATGASAFFLGADGQQGGATQQQQQPLGMPLLQEGQQSGGRQPQQVARQSMGYHQEAPQPFMPFQGQAHKLD</sequence>
<feature type="transmembrane region" description="Helical" evidence="2">
    <location>
        <begin position="80"/>
        <end position="102"/>
    </location>
</feature>
<dbReference type="RefSeq" id="XP_002775565.1">
    <property type="nucleotide sequence ID" value="XM_002775519.1"/>
</dbReference>
<evidence type="ECO:0000256" key="1">
    <source>
        <dbReference type="SAM" id="MobiDB-lite"/>
    </source>
</evidence>
<dbReference type="GeneID" id="9060225"/>
<keyword evidence="2" id="KW-1133">Transmembrane helix</keyword>
<evidence type="ECO:0000256" key="2">
    <source>
        <dbReference type="SAM" id="Phobius"/>
    </source>
</evidence>
<proteinExistence type="predicted"/>
<feature type="transmembrane region" description="Helical" evidence="2">
    <location>
        <begin position="31"/>
        <end position="49"/>
    </location>
</feature>
<keyword evidence="4" id="KW-1185">Reference proteome</keyword>
<feature type="transmembrane region" description="Helical" evidence="2">
    <location>
        <begin position="55"/>
        <end position="73"/>
    </location>
</feature>
<gene>
    <name evidence="3" type="ORF">Pmar_PMAR020545</name>
</gene>
<feature type="transmembrane region" description="Helical" evidence="2">
    <location>
        <begin position="122"/>
        <end position="145"/>
    </location>
</feature>
<dbReference type="InParanoid" id="C5L7B9"/>